<gene>
    <name evidence="2" type="ORF">H8744_03510</name>
</gene>
<name>A0A926F3I4_9BACT</name>
<dbReference type="RefSeq" id="WP_262433537.1">
    <property type="nucleotide sequence ID" value="NZ_JACRTF010000001.1"/>
</dbReference>
<keyword evidence="3" id="KW-1185">Reference proteome</keyword>
<keyword evidence="1" id="KW-0732">Signal</keyword>
<evidence type="ECO:0008006" key="4">
    <source>
        <dbReference type="Google" id="ProtNLM"/>
    </source>
</evidence>
<dbReference type="Proteomes" id="UP000651085">
    <property type="component" value="Unassembled WGS sequence"/>
</dbReference>
<evidence type="ECO:0000256" key="1">
    <source>
        <dbReference type="SAM" id="SignalP"/>
    </source>
</evidence>
<proteinExistence type="predicted"/>
<evidence type="ECO:0000313" key="2">
    <source>
        <dbReference type="EMBL" id="MBC8592322.1"/>
    </source>
</evidence>
<accession>A0A926F3I4</accession>
<evidence type="ECO:0000313" key="3">
    <source>
        <dbReference type="Proteomes" id="UP000651085"/>
    </source>
</evidence>
<organism evidence="2 3">
    <name type="scientific">Jilunia laotingensis</name>
    <dbReference type="NCBI Taxonomy" id="2763675"/>
    <lineage>
        <taxon>Bacteria</taxon>
        <taxon>Pseudomonadati</taxon>
        <taxon>Bacteroidota</taxon>
        <taxon>Bacteroidia</taxon>
        <taxon>Bacteroidales</taxon>
        <taxon>Bacteroidaceae</taxon>
        <taxon>Jilunia</taxon>
    </lineage>
</organism>
<protein>
    <recommendedName>
        <fullName evidence="4">Por secretion system C-terminal sorting domain-containing protein</fullName>
    </recommendedName>
</protein>
<feature type="signal peptide" evidence="1">
    <location>
        <begin position="1"/>
        <end position="21"/>
    </location>
</feature>
<sequence>MKKNYFLIVLLLVANIFSASAKIEKIFSTEALCNVTIEVDNASNVSAATRAGRGTQITLTNGVNNLELNNSSENPLQIKAAENAEIVSCFINGDKVTPGGDGSIRVAITEGLNIVLTTKTHAANPMVTFSVTDPSQIIVKADDMVIEDISSPKEFAKGTELTIAPTTGFEIKNVATTQRPELPSVNGVYTIRVDQEMTIYVTTEPAKPVVTFEIDFPERISVVNQSTHKAIDISSLKLSMPKGTVLEFQASNENYSITSFKVDGTDKAPAIGSKTYYVGVEANTIVTIETSSTTPSVKFIVDNPENVKVHKMDSEEMLDVMKAYEMEKNTQLVIEPANDEVRIASVTVNGVTLTPLGNGNYMTAVTTNLTIEVKTKEVLPVLTFKVDASERIKVLSGTDILDISEAVELPIGTEITIEPSAGNFIIKSAMADGKTLTASDNKYLVTITGDMQFDIKTAASLTLHIIQPDEGGTISVFRDGKELQEGDKIITNEKLSFKNEPEASYFFEYYLVNNKVCSDTYVVSGSDDINVGAIFRTIREGYVEVTFDLDEGARSLLTIVNIDGSEKTRLDPSKPCEIKKESQIQVFMITQNTKITSCTMNGVERTPDGDEGIDARSYTMTVEDDAVIAVRTSKLVQVGGDITYGEDYNPIGRIRLRHEGKIYDDVYIPVGTTVEVIVEPVTGYMLDFCYLSYDEANKLDGTTYTVENTDKDIIIIKGAFKKIPDGIESISSMQSHYDAQSMQIITTGGNTKVYAVSGKKVLESDETSISVSTLESGIYVVKTREGVFKLVKK</sequence>
<reference evidence="2" key="1">
    <citation type="submission" date="2020-08" db="EMBL/GenBank/DDBJ databases">
        <title>Genome public.</title>
        <authorList>
            <person name="Liu C."/>
            <person name="Sun Q."/>
        </authorList>
    </citation>
    <scope>NUCLEOTIDE SEQUENCE</scope>
    <source>
        <strain evidence="2">N12</strain>
    </source>
</reference>
<dbReference type="AlphaFoldDB" id="A0A926F3I4"/>
<dbReference type="EMBL" id="JACRTF010000001">
    <property type="protein sequence ID" value="MBC8592322.1"/>
    <property type="molecule type" value="Genomic_DNA"/>
</dbReference>
<feature type="chain" id="PRO_5037333372" description="Por secretion system C-terminal sorting domain-containing protein" evidence="1">
    <location>
        <begin position="22"/>
        <end position="793"/>
    </location>
</feature>
<comment type="caution">
    <text evidence="2">The sequence shown here is derived from an EMBL/GenBank/DDBJ whole genome shotgun (WGS) entry which is preliminary data.</text>
</comment>